<evidence type="ECO:0000313" key="1">
    <source>
        <dbReference type="EMBL" id="CAD8199481.1"/>
    </source>
</evidence>
<evidence type="ECO:0000313" key="2">
    <source>
        <dbReference type="Proteomes" id="UP000689195"/>
    </source>
</evidence>
<comment type="caution">
    <text evidence="1">The sequence shown here is derived from an EMBL/GenBank/DDBJ whole genome shotgun (WGS) entry which is preliminary data.</text>
</comment>
<reference evidence="1" key="1">
    <citation type="submission" date="2021-01" db="EMBL/GenBank/DDBJ databases">
        <authorList>
            <consortium name="Genoscope - CEA"/>
            <person name="William W."/>
        </authorList>
    </citation>
    <scope>NUCLEOTIDE SEQUENCE</scope>
</reference>
<sequence length="129" mass="15394">MIQIEQVRIQNKIIQKNFNQTSKNFYQSATDLLVKKNNADFCFCIEWRIRNKINKFAYFFLKRCALIIAEDHIKKKLEIYLDIAIQNRLSILIEKIVKLSSCNHHLLLLIIIDYIKNLIGELPFLGYYQ</sequence>
<name>A0A8S1XF61_9CILI</name>
<keyword evidence="2" id="KW-1185">Reference proteome</keyword>
<organism evidence="1 2">
    <name type="scientific">Paramecium pentaurelia</name>
    <dbReference type="NCBI Taxonomy" id="43138"/>
    <lineage>
        <taxon>Eukaryota</taxon>
        <taxon>Sar</taxon>
        <taxon>Alveolata</taxon>
        <taxon>Ciliophora</taxon>
        <taxon>Intramacronucleata</taxon>
        <taxon>Oligohymenophorea</taxon>
        <taxon>Peniculida</taxon>
        <taxon>Parameciidae</taxon>
        <taxon>Paramecium</taxon>
    </lineage>
</organism>
<accession>A0A8S1XF61</accession>
<dbReference type="EMBL" id="CAJJDO010000121">
    <property type="protein sequence ID" value="CAD8199481.1"/>
    <property type="molecule type" value="Genomic_DNA"/>
</dbReference>
<gene>
    <name evidence="1" type="ORF">PPENT_87.1.T1210201</name>
</gene>
<protein>
    <submittedName>
        <fullName evidence="1">Uncharacterized protein</fullName>
    </submittedName>
</protein>
<dbReference type="Proteomes" id="UP000689195">
    <property type="component" value="Unassembled WGS sequence"/>
</dbReference>
<dbReference type="AlphaFoldDB" id="A0A8S1XF61"/>
<proteinExistence type="predicted"/>